<proteinExistence type="inferred from homology"/>
<dbReference type="Gene3D" id="3.90.79.10">
    <property type="entry name" value="Nucleoside Triphosphate Pyrophosphohydrolase"/>
    <property type="match status" value="1"/>
</dbReference>
<evidence type="ECO:0000256" key="8">
    <source>
        <dbReference type="ARBA" id="ARBA00022842"/>
    </source>
</evidence>
<keyword evidence="14" id="KW-1185">Reference proteome</keyword>
<gene>
    <name evidence="13" type="ORF">PG991_000523</name>
</gene>
<evidence type="ECO:0000256" key="4">
    <source>
        <dbReference type="ARBA" id="ARBA00022705"/>
    </source>
</evidence>
<dbReference type="PROSITE" id="PS51462">
    <property type="entry name" value="NUDIX"/>
    <property type="match status" value="1"/>
</dbReference>
<dbReference type="EC" id="3.6.1.55" evidence="11"/>
<dbReference type="PANTHER" id="PTHR47707:SF1">
    <property type="entry name" value="NUDIX HYDROLASE FAMILY PROTEIN"/>
    <property type="match status" value="1"/>
</dbReference>
<comment type="catalytic activity">
    <reaction evidence="10">
        <text>8-oxo-dGTP + H2O = 8-oxo-dGMP + diphosphate + H(+)</text>
        <dbReference type="Rhea" id="RHEA:31575"/>
        <dbReference type="ChEBI" id="CHEBI:15377"/>
        <dbReference type="ChEBI" id="CHEBI:15378"/>
        <dbReference type="ChEBI" id="CHEBI:33019"/>
        <dbReference type="ChEBI" id="CHEBI:63224"/>
        <dbReference type="ChEBI" id="CHEBI:77896"/>
        <dbReference type="EC" id="3.6.1.55"/>
    </reaction>
</comment>
<protein>
    <recommendedName>
        <fullName evidence="11">8-oxo-dGTP diphosphatase</fullName>
        <ecNumber evidence="11">3.6.1.55</ecNumber>
    </recommendedName>
</protein>
<dbReference type="EMBL" id="JAQQWI010000001">
    <property type="protein sequence ID" value="KAK8040735.1"/>
    <property type="molecule type" value="Genomic_DNA"/>
</dbReference>
<sequence>MEVTIKQDILHLMKSREEFLAEINKANNVQFDKLTVGAAILQSDGRILLLKRRPDEKHFPNVFEMPGGKVEETDLTIGQAIAREVLEESNLTVTAVLEPLSPFTYTTVSGAGITRNVVQLSYIVQVEATEFRVNPEEHTEGVWADNEMVDKLDITNDMKDLIVEALAMEL</sequence>
<organism evidence="13 14">
    <name type="scientific">Apiospora marii</name>
    <dbReference type="NCBI Taxonomy" id="335849"/>
    <lineage>
        <taxon>Eukaryota</taxon>
        <taxon>Fungi</taxon>
        <taxon>Dikarya</taxon>
        <taxon>Ascomycota</taxon>
        <taxon>Pezizomycotina</taxon>
        <taxon>Sordariomycetes</taxon>
        <taxon>Xylariomycetidae</taxon>
        <taxon>Amphisphaeriales</taxon>
        <taxon>Apiosporaceae</taxon>
        <taxon>Apiospora</taxon>
    </lineage>
</organism>
<keyword evidence="5" id="KW-0479">Metal-binding</keyword>
<feature type="domain" description="Nudix hydrolase" evidence="12">
    <location>
        <begin position="31"/>
        <end position="166"/>
    </location>
</feature>
<dbReference type="SUPFAM" id="SSF55811">
    <property type="entry name" value="Nudix"/>
    <property type="match status" value="1"/>
</dbReference>
<keyword evidence="9" id="KW-0234">DNA repair</keyword>
<dbReference type="InterPro" id="IPR047127">
    <property type="entry name" value="MutT-like"/>
</dbReference>
<keyword evidence="8" id="KW-0460">Magnesium</keyword>
<evidence type="ECO:0000259" key="12">
    <source>
        <dbReference type="PROSITE" id="PS51462"/>
    </source>
</evidence>
<evidence type="ECO:0000256" key="3">
    <source>
        <dbReference type="ARBA" id="ARBA00022457"/>
    </source>
</evidence>
<evidence type="ECO:0000313" key="13">
    <source>
        <dbReference type="EMBL" id="KAK8040735.1"/>
    </source>
</evidence>
<evidence type="ECO:0000256" key="2">
    <source>
        <dbReference type="ARBA" id="ARBA00005582"/>
    </source>
</evidence>
<dbReference type="Pfam" id="PF00293">
    <property type="entry name" value="NUDIX"/>
    <property type="match status" value="1"/>
</dbReference>
<dbReference type="PANTHER" id="PTHR47707">
    <property type="entry name" value="8-OXO-DGTP DIPHOSPHATASE"/>
    <property type="match status" value="1"/>
</dbReference>
<comment type="caution">
    <text evidence="13">The sequence shown here is derived from an EMBL/GenBank/DDBJ whole genome shotgun (WGS) entry which is preliminary data.</text>
</comment>
<accession>A0ABR1T2D5</accession>
<evidence type="ECO:0000256" key="11">
    <source>
        <dbReference type="ARBA" id="ARBA00038905"/>
    </source>
</evidence>
<dbReference type="InterPro" id="IPR015797">
    <property type="entry name" value="NUDIX_hydrolase-like_dom_sf"/>
</dbReference>
<reference evidence="13 14" key="1">
    <citation type="submission" date="2023-01" db="EMBL/GenBank/DDBJ databases">
        <title>Analysis of 21 Apiospora genomes using comparative genomics revels a genus with tremendous synthesis potential of carbohydrate active enzymes and secondary metabolites.</title>
        <authorList>
            <person name="Sorensen T."/>
        </authorList>
    </citation>
    <scope>NUCLEOTIDE SEQUENCE [LARGE SCALE GENOMIC DNA]</scope>
    <source>
        <strain evidence="13 14">CBS 20057</strain>
    </source>
</reference>
<dbReference type="InterPro" id="IPR000086">
    <property type="entry name" value="NUDIX_hydrolase_dom"/>
</dbReference>
<comment type="similarity">
    <text evidence="2">Belongs to the Nudix hydrolase family.</text>
</comment>
<evidence type="ECO:0000256" key="9">
    <source>
        <dbReference type="ARBA" id="ARBA00023204"/>
    </source>
</evidence>
<evidence type="ECO:0000256" key="10">
    <source>
        <dbReference type="ARBA" id="ARBA00035861"/>
    </source>
</evidence>
<keyword evidence="3" id="KW-0515">Mutator protein</keyword>
<keyword evidence="4" id="KW-0235">DNA replication</keyword>
<evidence type="ECO:0000256" key="6">
    <source>
        <dbReference type="ARBA" id="ARBA00022763"/>
    </source>
</evidence>
<evidence type="ECO:0000256" key="7">
    <source>
        <dbReference type="ARBA" id="ARBA00022801"/>
    </source>
</evidence>
<dbReference type="Proteomes" id="UP001396898">
    <property type="component" value="Unassembled WGS sequence"/>
</dbReference>
<name>A0ABR1T2D5_9PEZI</name>
<evidence type="ECO:0000256" key="5">
    <source>
        <dbReference type="ARBA" id="ARBA00022723"/>
    </source>
</evidence>
<dbReference type="CDD" id="cd02883">
    <property type="entry name" value="NUDIX_Hydrolase"/>
    <property type="match status" value="1"/>
</dbReference>
<evidence type="ECO:0000256" key="1">
    <source>
        <dbReference type="ARBA" id="ARBA00001946"/>
    </source>
</evidence>
<keyword evidence="6" id="KW-0227">DNA damage</keyword>
<evidence type="ECO:0000313" key="14">
    <source>
        <dbReference type="Proteomes" id="UP001396898"/>
    </source>
</evidence>
<comment type="cofactor">
    <cofactor evidence="1">
        <name>Mg(2+)</name>
        <dbReference type="ChEBI" id="CHEBI:18420"/>
    </cofactor>
</comment>
<keyword evidence="7" id="KW-0378">Hydrolase</keyword>